<evidence type="ECO:0000256" key="1">
    <source>
        <dbReference type="ARBA" id="ARBA00004648"/>
    </source>
</evidence>
<keyword evidence="7" id="KW-0812">Transmembrane</keyword>
<dbReference type="PROSITE" id="PS50217">
    <property type="entry name" value="BZIP"/>
    <property type="match status" value="1"/>
</dbReference>
<comment type="caution">
    <text evidence="9">The sequence shown here is derived from an EMBL/GenBank/DDBJ whole genome shotgun (WGS) entry which is preliminary data.</text>
</comment>
<evidence type="ECO:0000256" key="2">
    <source>
        <dbReference type="ARBA" id="ARBA00023015"/>
    </source>
</evidence>
<keyword evidence="6" id="KW-0175">Coiled coil</keyword>
<dbReference type="Pfam" id="PF00170">
    <property type="entry name" value="bZIP_1"/>
    <property type="match status" value="1"/>
</dbReference>
<keyword evidence="10" id="KW-1185">Reference proteome</keyword>
<gene>
    <name evidence="9" type="ORF">MN116_006344</name>
</gene>
<evidence type="ECO:0000256" key="4">
    <source>
        <dbReference type="ARBA" id="ARBA00023163"/>
    </source>
</evidence>
<sequence>MLNIQKAMSEIKYNLSDSSNENAIHFYALSPTISQLDHQEIVETDYQSDNCLSTGDLVTEKAIHTSSFDLQLNKEEGDSLFSFELDTHALPLELLNKDLGTPDFDWTDLLPDDSNESVSLEDITPSYFSKYKQIESEKVKPTNCQRISLINHFCPIPKSSSEPKIIQQKLLYSSSVHSFSNCLVNNKNQQVSNSSEISVDFDLSENDDENMNDLYNKDAEAICLNNEDLQNGKPGQCVKLTTEERKMLQKIGCQLPITFPLSQTNEKAIRTVRRKIRNKLSAQASRAKRQKYVIDLERRYSLCTEEIKQLRQQIYELEEDKRSLTLHLRKLRSYINKFICKQNKQSYLPLFVNSKQAVLNNKGNNKVTAKQAATAAAGGTSLLVMTFMILMWTAVVPIPSGMKSFGTASSSLSTESLFNLFPGRSRMLMSIDPEFHSSSSKEIIHNESKIILHDLDIAEKSIEYIVPLVSSMVTEE</sequence>
<dbReference type="CDD" id="cd14689">
    <property type="entry name" value="bZIP_CREB3"/>
    <property type="match status" value="1"/>
</dbReference>
<feature type="coiled-coil region" evidence="6">
    <location>
        <begin position="293"/>
        <end position="327"/>
    </location>
</feature>
<dbReference type="InterPro" id="IPR004827">
    <property type="entry name" value="bZIP"/>
</dbReference>
<dbReference type="Proteomes" id="UP001292079">
    <property type="component" value="Unassembled WGS sequence"/>
</dbReference>
<evidence type="ECO:0000256" key="5">
    <source>
        <dbReference type="ARBA" id="ARBA00023242"/>
    </source>
</evidence>
<keyword evidence="7" id="KW-0472">Membrane</keyword>
<dbReference type="GO" id="GO:0005634">
    <property type="term" value="C:nucleus"/>
    <property type="evidence" value="ECO:0007669"/>
    <property type="project" value="TreeGrafter"/>
</dbReference>
<reference evidence="9" key="2">
    <citation type="journal article" date="2023" name="Infect Dis Poverty">
        <title>Chromosome-scale genome of the human blood fluke Schistosoma mekongi and its implications for public health.</title>
        <authorList>
            <person name="Zhou M."/>
            <person name="Xu L."/>
            <person name="Xu D."/>
            <person name="Chen W."/>
            <person name="Khan J."/>
            <person name="Hu Y."/>
            <person name="Huang H."/>
            <person name="Wei H."/>
            <person name="Zhang Y."/>
            <person name="Chusongsang P."/>
            <person name="Tanasarnprasert K."/>
            <person name="Hu X."/>
            <person name="Limpanont Y."/>
            <person name="Lv Z."/>
        </authorList>
    </citation>
    <scope>NUCLEOTIDE SEQUENCE</scope>
    <source>
        <strain evidence="9">LV_2022a</strain>
    </source>
</reference>
<keyword evidence="4" id="KW-0804">Transcription</keyword>
<feature type="domain" description="BZIP" evidence="8">
    <location>
        <begin position="268"/>
        <end position="331"/>
    </location>
</feature>
<dbReference type="InterPro" id="IPR051381">
    <property type="entry name" value="CREB_ATF_subfamily"/>
</dbReference>
<organism evidence="9 10">
    <name type="scientific">Schistosoma mekongi</name>
    <name type="common">Parasitic worm</name>
    <dbReference type="NCBI Taxonomy" id="38744"/>
    <lineage>
        <taxon>Eukaryota</taxon>
        <taxon>Metazoa</taxon>
        <taxon>Spiralia</taxon>
        <taxon>Lophotrochozoa</taxon>
        <taxon>Platyhelminthes</taxon>
        <taxon>Trematoda</taxon>
        <taxon>Digenea</taxon>
        <taxon>Strigeidida</taxon>
        <taxon>Schistosomatoidea</taxon>
        <taxon>Schistosomatidae</taxon>
        <taxon>Schistosoma</taxon>
    </lineage>
</organism>
<accession>A0AAE1ZCQ2</accession>
<protein>
    <recommendedName>
        <fullName evidence="8">BZIP domain-containing protein</fullName>
    </recommendedName>
</protein>
<evidence type="ECO:0000256" key="6">
    <source>
        <dbReference type="SAM" id="Coils"/>
    </source>
</evidence>
<evidence type="ECO:0000313" key="9">
    <source>
        <dbReference type="EMBL" id="KAK4470827.1"/>
    </source>
</evidence>
<comment type="subcellular location">
    <subcellularLocation>
        <location evidence="1">Endoplasmic reticulum membrane</location>
        <topology evidence="1">Single-pass type II membrane protein</topology>
    </subcellularLocation>
</comment>
<evidence type="ECO:0000256" key="7">
    <source>
        <dbReference type="SAM" id="Phobius"/>
    </source>
</evidence>
<name>A0AAE1ZCQ2_SCHME</name>
<dbReference type="AlphaFoldDB" id="A0AAE1ZCQ2"/>
<evidence type="ECO:0000259" key="8">
    <source>
        <dbReference type="PROSITE" id="PS50217"/>
    </source>
</evidence>
<dbReference type="Gene3D" id="1.20.5.170">
    <property type="match status" value="1"/>
</dbReference>
<dbReference type="EMBL" id="JALJAT010000004">
    <property type="protein sequence ID" value="KAK4470827.1"/>
    <property type="molecule type" value="Genomic_DNA"/>
</dbReference>
<dbReference type="GO" id="GO:0000978">
    <property type="term" value="F:RNA polymerase II cis-regulatory region sequence-specific DNA binding"/>
    <property type="evidence" value="ECO:0007669"/>
    <property type="project" value="TreeGrafter"/>
</dbReference>
<dbReference type="GO" id="GO:0000981">
    <property type="term" value="F:DNA-binding transcription factor activity, RNA polymerase II-specific"/>
    <property type="evidence" value="ECO:0007669"/>
    <property type="project" value="TreeGrafter"/>
</dbReference>
<dbReference type="SMART" id="SM00338">
    <property type="entry name" value="BRLZ"/>
    <property type="match status" value="1"/>
</dbReference>
<dbReference type="PANTHER" id="PTHR45996:SF3">
    <property type="entry name" value="CREB-H TRANSCRIPTION FACTOR HOMOLOG LET-607"/>
    <property type="match status" value="1"/>
</dbReference>
<evidence type="ECO:0000256" key="3">
    <source>
        <dbReference type="ARBA" id="ARBA00023125"/>
    </source>
</evidence>
<dbReference type="GO" id="GO:0005789">
    <property type="term" value="C:endoplasmic reticulum membrane"/>
    <property type="evidence" value="ECO:0007669"/>
    <property type="project" value="UniProtKB-SubCell"/>
</dbReference>
<keyword evidence="7" id="KW-1133">Transmembrane helix</keyword>
<feature type="transmembrane region" description="Helical" evidence="7">
    <location>
        <begin position="372"/>
        <end position="395"/>
    </location>
</feature>
<dbReference type="PANTHER" id="PTHR45996">
    <property type="entry name" value="AGAP001464-PB"/>
    <property type="match status" value="1"/>
</dbReference>
<dbReference type="InterPro" id="IPR046347">
    <property type="entry name" value="bZIP_sf"/>
</dbReference>
<keyword evidence="5" id="KW-0539">Nucleus</keyword>
<dbReference type="PROSITE" id="PS00036">
    <property type="entry name" value="BZIP_BASIC"/>
    <property type="match status" value="1"/>
</dbReference>
<reference evidence="9" key="1">
    <citation type="submission" date="2022-04" db="EMBL/GenBank/DDBJ databases">
        <authorList>
            <person name="Xu L."/>
            <person name="Lv Z."/>
        </authorList>
    </citation>
    <scope>NUCLEOTIDE SEQUENCE</scope>
    <source>
        <strain evidence="9">LV_2022a</strain>
    </source>
</reference>
<keyword evidence="2" id="KW-0805">Transcription regulation</keyword>
<evidence type="ECO:0000313" key="10">
    <source>
        <dbReference type="Proteomes" id="UP001292079"/>
    </source>
</evidence>
<keyword evidence="3" id="KW-0238">DNA-binding</keyword>
<dbReference type="SUPFAM" id="SSF57959">
    <property type="entry name" value="Leucine zipper domain"/>
    <property type="match status" value="1"/>
</dbReference>
<proteinExistence type="predicted"/>